<dbReference type="SUPFAM" id="SSF64182">
    <property type="entry name" value="DHH phosphoesterases"/>
    <property type="match status" value="1"/>
</dbReference>
<accession>A0A8S5RME5</accession>
<dbReference type="PANTHER" id="PTHR30255:SF2">
    <property type="entry name" value="SINGLE-STRANDED-DNA-SPECIFIC EXONUCLEASE RECJ"/>
    <property type="match status" value="1"/>
</dbReference>
<keyword evidence="3" id="KW-0378">Hydrolase</keyword>
<keyword evidence="4 7" id="KW-0269">Exonuclease</keyword>
<dbReference type="GO" id="GO:0004527">
    <property type="term" value="F:exonuclease activity"/>
    <property type="evidence" value="ECO:0007669"/>
    <property type="project" value="UniProtKB-KW"/>
</dbReference>
<protein>
    <submittedName>
        <fullName evidence="7">Single-stranded-DNA-specific exonuclease RecJ</fullName>
    </submittedName>
</protein>
<feature type="domain" description="RecJ OB" evidence="6">
    <location>
        <begin position="450"/>
        <end position="564"/>
    </location>
</feature>
<feature type="domain" description="DDH" evidence="5">
    <location>
        <begin position="49"/>
        <end position="201"/>
    </location>
</feature>
<evidence type="ECO:0000256" key="3">
    <source>
        <dbReference type="ARBA" id="ARBA00022801"/>
    </source>
</evidence>
<sequence>MPEILRNRGIDDYETYLNLDDSVIQDYADLEGIKNAVNTTIFALKNGHKIGILIDEDVDGFCSASMAYMYLNRINNELYDSKSSICYLLHKKAKAHGLSEDITIPDDVKFLIIPDAGTNDVTQCTELVNRGVQIVILDHHEKEESKIKMPEEVVIVNNQCSPRYKNKDLCGAGVVYRFLQAMDDELWINYADDYLDLCALANIGDVMDMRSFETRRLVDKGIQNIQNKCFKALIQAQDYSMHSIVNIHNIQWYIVPIINGMVRFGSLKDKELVFRAFIEDYEVFDYKKRATKNNPAEVIKENIYDRAARLCKNAKGKQDRQKKKMVPIIMKEAEKDQDSKITILDVTETLDSSLTGLVAIKIAEDMNRPCLLLRKHTNPETGLVEMSGSARNVDHSPIDSLKDVISETNSFLWAKGHANAFGCSTDNISGAITELNDKLKDVKYDATYRVDFIVDACRLDFELLQEMSKLDNIRGQGIDDPMIAVENITLNKEEINVVGKKMDTIQFKINDIPCVMFRCDEKNKIYDWIMNDFSDEGTVTFELVGTAQTNIFNGIRQYQIAVDDLNVLSITADEELDEDIWD</sequence>
<evidence type="ECO:0000256" key="1">
    <source>
        <dbReference type="ARBA" id="ARBA00005915"/>
    </source>
</evidence>
<proteinExistence type="inferred from homology"/>
<evidence type="ECO:0000256" key="4">
    <source>
        <dbReference type="ARBA" id="ARBA00022839"/>
    </source>
</evidence>
<comment type="similarity">
    <text evidence="1">Belongs to the RecJ family.</text>
</comment>
<dbReference type="InterPro" id="IPR041122">
    <property type="entry name" value="RecJ_OB"/>
</dbReference>
<evidence type="ECO:0000256" key="2">
    <source>
        <dbReference type="ARBA" id="ARBA00022722"/>
    </source>
</evidence>
<dbReference type="Pfam" id="PF01368">
    <property type="entry name" value="DHH"/>
    <property type="match status" value="1"/>
</dbReference>
<dbReference type="Gene3D" id="3.10.310.30">
    <property type="match status" value="1"/>
</dbReference>
<evidence type="ECO:0000259" key="6">
    <source>
        <dbReference type="Pfam" id="PF17768"/>
    </source>
</evidence>
<organism evidence="7">
    <name type="scientific">virus sp. ctviY17</name>
    <dbReference type="NCBI Taxonomy" id="2825828"/>
    <lineage>
        <taxon>Viruses</taxon>
    </lineage>
</organism>
<dbReference type="InterPro" id="IPR001667">
    <property type="entry name" value="DDH_dom"/>
</dbReference>
<dbReference type="InterPro" id="IPR038763">
    <property type="entry name" value="DHH_sf"/>
</dbReference>
<evidence type="ECO:0000313" key="7">
    <source>
        <dbReference type="EMBL" id="DAE32281.1"/>
    </source>
</evidence>
<dbReference type="Pfam" id="PF17768">
    <property type="entry name" value="RecJ_OB"/>
    <property type="match status" value="1"/>
</dbReference>
<reference evidence="7" key="1">
    <citation type="journal article" date="2021" name="Proc. Natl. Acad. Sci. U.S.A.">
        <title>A Catalog of Tens of Thousands of Viruses from Human Metagenomes Reveals Hidden Associations with Chronic Diseases.</title>
        <authorList>
            <person name="Tisza M.J."/>
            <person name="Buck C.B."/>
        </authorList>
    </citation>
    <scope>NUCLEOTIDE SEQUENCE</scope>
    <source>
        <strain evidence="7">CtviY17</strain>
    </source>
</reference>
<dbReference type="Gene3D" id="3.90.1640.30">
    <property type="match status" value="1"/>
</dbReference>
<dbReference type="InterPro" id="IPR051673">
    <property type="entry name" value="SSDNA_exonuclease_RecJ"/>
</dbReference>
<dbReference type="EMBL" id="BK059120">
    <property type="protein sequence ID" value="DAE32281.1"/>
    <property type="molecule type" value="Genomic_DNA"/>
</dbReference>
<dbReference type="PANTHER" id="PTHR30255">
    <property type="entry name" value="SINGLE-STRANDED-DNA-SPECIFIC EXONUCLEASE RECJ"/>
    <property type="match status" value="1"/>
</dbReference>
<name>A0A8S5RME5_9VIRU</name>
<evidence type="ECO:0000259" key="5">
    <source>
        <dbReference type="Pfam" id="PF01368"/>
    </source>
</evidence>
<keyword evidence="2" id="KW-0540">Nuclease</keyword>